<dbReference type="Proteomes" id="UP000317557">
    <property type="component" value="Unassembled WGS sequence"/>
</dbReference>
<organism evidence="11 12">
    <name type="scientific">Gracilimonas mengyeensis</name>
    <dbReference type="NCBI Taxonomy" id="1302730"/>
    <lineage>
        <taxon>Bacteria</taxon>
        <taxon>Pseudomonadati</taxon>
        <taxon>Balneolota</taxon>
        <taxon>Balneolia</taxon>
        <taxon>Balneolales</taxon>
        <taxon>Balneolaceae</taxon>
        <taxon>Gracilimonas</taxon>
    </lineage>
</organism>
<keyword evidence="2 7" id="KW-0813">Transport</keyword>
<dbReference type="Gene3D" id="2.170.130.10">
    <property type="entry name" value="TonB-dependent receptor, plug domain"/>
    <property type="match status" value="1"/>
</dbReference>
<keyword evidence="3 7" id="KW-1134">Transmembrane beta strand</keyword>
<keyword evidence="11" id="KW-0675">Receptor</keyword>
<evidence type="ECO:0000256" key="7">
    <source>
        <dbReference type="PROSITE-ProRule" id="PRU01360"/>
    </source>
</evidence>
<evidence type="ECO:0000256" key="6">
    <source>
        <dbReference type="ARBA" id="ARBA00023237"/>
    </source>
</evidence>
<dbReference type="PROSITE" id="PS52016">
    <property type="entry name" value="TONB_DEPENDENT_REC_3"/>
    <property type="match status" value="1"/>
</dbReference>
<dbReference type="InterPro" id="IPR039426">
    <property type="entry name" value="TonB-dep_rcpt-like"/>
</dbReference>
<dbReference type="GO" id="GO:0009279">
    <property type="term" value="C:cell outer membrane"/>
    <property type="evidence" value="ECO:0007669"/>
    <property type="project" value="UniProtKB-SubCell"/>
</dbReference>
<evidence type="ECO:0000256" key="1">
    <source>
        <dbReference type="ARBA" id="ARBA00004571"/>
    </source>
</evidence>
<dbReference type="PANTHER" id="PTHR40980">
    <property type="entry name" value="PLUG DOMAIN-CONTAINING PROTEIN"/>
    <property type="match status" value="1"/>
</dbReference>
<gene>
    <name evidence="11" type="ORF">SAMN06265219_105133</name>
</gene>
<evidence type="ECO:0000313" key="12">
    <source>
        <dbReference type="Proteomes" id="UP000317557"/>
    </source>
</evidence>
<accession>A0A521CGD4</accession>
<dbReference type="InterPro" id="IPR012910">
    <property type="entry name" value="Plug_dom"/>
</dbReference>
<protein>
    <submittedName>
        <fullName evidence="11">Outer membrane receptor proteins, mostly Fe transport</fullName>
    </submittedName>
</protein>
<dbReference type="Pfam" id="PF07715">
    <property type="entry name" value="Plug"/>
    <property type="match status" value="1"/>
</dbReference>
<proteinExistence type="inferred from homology"/>
<keyword evidence="12" id="KW-1185">Reference proteome</keyword>
<dbReference type="SUPFAM" id="SSF56935">
    <property type="entry name" value="Porins"/>
    <property type="match status" value="1"/>
</dbReference>
<feature type="domain" description="TonB-dependent receptor plug" evidence="9">
    <location>
        <begin position="159"/>
        <end position="236"/>
    </location>
</feature>
<evidence type="ECO:0000256" key="5">
    <source>
        <dbReference type="ARBA" id="ARBA00023136"/>
    </source>
</evidence>
<evidence type="ECO:0000256" key="4">
    <source>
        <dbReference type="ARBA" id="ARBA00022692"/>
    </source>
</evidence>
<reference evidence="11 12" key="1">
    <citation type="submission" date="2017-05" db="EMBL/GenBank/DDBJ databases">
        <authorList>
            <person name="Varghese N."/>
            <person name="Submissions S."/>
        </authorList>
    </citation>
    <scope>NUCLEOTIDE SEQUENCE [LARGE SCALE GENOMIC DNA]</scope>
    <source>
        <strain evidence="11 12">DSM 21985</strain>
    </source>
</reference>
<dbReference type="Gene3D" id="2.60.40.1120">
    <property type="entry name" value="Carboxypeptidase-like, regulatory domain"/>
    <property type="match status" value="1"/>
</dbReference>
<evidence type="ECO:0000313" key="11">
    <source>
        <dbReference type="EMBL" id="SMO58503.1"/>
    </source>
</evidence>
<dbReference type="Pfam" id="PF14905">
    <property type="entry name" value="OMP_b-brl_3"/>
    <property type="match status" value="1"/>
</dbReference>
<dbReference type="InterPro" id="IPR008969">
    <property type="entry name" value="CarboxyPept-like_regulatory"/>
</dbReference>
<dbReference type="EMBL" id="FXTP01000005">
    <property type="protein sequence ID" value="SMO58503.1"/>
    <property type="molecule type" value="Genomic_DNA"/>
</dbReference>
<evidence type="ECO:0000259" key="9">
    <source>
        <dbReference type="Pfam" id="PF07715"/>
    </source>
</evidence>
<feature type="domain" description="Outer membrane protein beta-barrel" evidence="10">
    <location>
        <begin position="400"/>
        <end position="804"/>
    </location>
</feature>
<evidence type="ECO:0000259" key="10">
    <source>
        <dbReference type="Pfam" id="PF14905"/>
    </source>
</evidence>
<keyword evidence="5 7" id="KW-0472">Membrane</keyword>
<dbReference type="InterPro" id="IPR037066">
    <property type="entry name" value="Plug_dom_sf"/>
</dbReference>
<keyword evidence="6 7" id="KW-0998">Cell outer membrane</keyword>
<feature type="signal peptide" evidence="8">
    <location>
        <begin position="1"/>
        <end position="32"/>
    </location>
</feature>
<dbReference type="AlphaFoldDB" id="A0A521CGD4"/>
<keyword evidence="4 7" id="KW-0812">Transmembrane</keyword>
<name>A0A521CGD4_9BACT</name>
<dbReference type="Gene3D" id="2.40.170.20">
    <property type="entry name" value="TonB-dependent receptor, beta-barrel domain"/>
    <property type="match status" value="1"/>
</dbReference>
<dbReference type="InterPro" id="IPR036942">
    <property type="entry name" value="Beta-barrel_TonB_sf"/>
</dbReference>
<evidence type="ECO:0000256" key="2">
    <source>
        <dbReference type="ARBA" id="ARBA00022448"/>
    </source>
</evidence>
<evidence type="ECO:0000256" key="8">
    <source>
        <dbReference type="SAM" id="SignalP"/>
    </source>
</evidence>
<dbReference type="SUPFAM" id="SSF49464">
    <property type="entry name" value="Carboxypeptidase regulatory domain-like"/>
    <property type="match status" value="1"/>
</dbReference>
<dbReference type="InterPro" id="IPR041700">
    <property type="entry name" value="OMP_b-brl_3"/>
</dbReference>
<dbReference type="PANTHER" id="PTHR40980:SF4">
    <property type="entry name" value="TONB-DEPENDENT RECEPTOR-LIKE BETA-BARREL DOMAIN-CONTAINING PROTEIN"/>
    <property type="match status" value="1"/>
</dbReference>
<dbReference type="OrthoDB" id="8764943at2"/>
<feature type="chain" id="PRO_5022005311" evidence="8">
    <location>
        <begin position="33"/>
        <end position="818"/>
    </location>
</feature>
<comment type="subcellular location">
    <subcellularLocation>
        <location evidence="1 7">Cell outer membrane</location>
        <topology evidence="1 7">Multi-pass membrane protein</topology>
    </subcellularLocation>
</comment>
<sequence>MLFKSETLPTMKYLSVLLFFGLLGAFPSAVQAQSESAVITGTVLDENGSPLTNATIALYDEDDEERSELLTGAASKVDGTFSLRTEVDDYLLRITYLSYQPYETELDLSAGEELNLGEIRLQPDPAQMEDIEVEGQRSYMEMNFDSRSFNVNEDITSMGGSALDVLDNVPSITTDFEGNVSLRGNQGVQILINGRPTNLVRNGTDGLSSIPAGMIEEVKIITNPSARYSADGTGGIIDIILVDDAELGFNGSIRANTGWPQDHSIGTNLNYQTSKINWFLNSEFEFEKDPRSSRTFQSFSRDSTYAYQEASDWDEREMEGDINLGADIFFRNQQVLTIEGRVSLEEEREDRNINYTDYDPANNQVYRSVDPSWDILQEITREVEDQQRESDFDVRATYEKTFPEENHQFTADLDFEFGQEDAETRLNQAITTGQQDDLRERTFGGEIYRELRFDMDYERPIGENGRLEAGTRIEYETEDSDYLVEEFQNGNWERSDEELGISDNFEYLENVNAAYAIYSGELKPFTYQLGLRLENTRIQTELDETGAGSDQNYVDLFPSVFLSYTINEANSIQASYSRRISRPRSWYLLPFTEITDSRNRSTGNPNLKPEMGDSYELGYLRYWESGSVLTSVYYRHRTQVIDRVSIIDNNGITTRTPINLATEDAYGIEFSADQDLFDGLQLSGSLNFFESSQDGFYQGVNYSSETGSFTSRLRVRWQFMEGWNFQSYLFYRGAQETTQGTRAARSFVGSAISKELLDGKANISLNVRDLFNTRNSDREIIEPNSYTNSEFSWSSRSFRVNFRYNFGGGDNDRGGRGR</sequence>
<evidence type="ECO:0000256" key="3">
    <source>
        <dbReference type="ARBA" id="ARBA00022452"/>
    </source>
</evidence>
<dbReference type="Pfam" id="PF13620">
    <property type="entry name" value="CarboxypepD_reg"/>
    <property type="match status" value="1"/>
</dbReference>
<comment type="similarity">
    <text evidence="7">Belongs to the TonB-dependent receptor family.</text>
</comment>
<keyword evidence="8" id="KW-0732">Signal</keyword>